<keyword evidence="3" id="KW-1185">Reference proteome</keyword>
<dbReference type="EMBL" id="MUJZ01066963">
    <property type="protein sequence ID" value="OTF70165.1"/>
    <property type="molecule type" value="Genomic_DNA"/>
</dbReference>
<dbReference type="AlphaFoldDB" id="A0A1Y3ASL0"/>
<evidence type="ECO:0000313" key="3">
    <source>
        <dbReference type="Proteomes" id="UP000194236"/>
    </source>
</evidence>
<dbReference type="GO" id="GO:0005319">
    <property type="term" value="F:lipid transporter activity"/>
    <property type="evidence" value="ECO:0007669"/>
    <property type="project" value="InterPro"/>
</dbReference>
<dbReference type="Proteomes" id="UP000194236">
    <property type="component" value="Unassembled WGS sequence"/>
</dbReference>
<reference evidence="2 3" key="1">
    <citation type="submission" date="2017-03" db="EMBL/GenBank/DDBJ databases">
        <title>Genome Survey of Euroglyphus maynei.</title>
        <authorList>
            <person name="Arlian L.G."/>
            <person name="Morgan M.S."/>
            <person name="Rider S.D."/>
        </authorList>
    </citation>
    <scope>NUCLEOTIDE SEQUENCE [LARGE SCALE GENOMIC DNA]</scope>
    <source>
        <strain evidence="2">Arlian Lab</strain>
        <tissue evidence="2">Whole body</tissue>
    </source>
</reference>
<comment type="caution">
    <text evidence="2">The sequence shown here is derived from an EMBL/GenBank/DDBJ whole genome shotgun (WGS) entry which is preliminary data.</text>
</comment>
<dbReference type="SUPFAM" id="SSF56968">
    <property type="entry name" value="Lipovitellin-phosvitin complex, beta-sheet shell regions"/>
    <property type="match status" value="1"/>
</dbReference>
<evidence type="ECO:0000313" key="2">
    <source>
        <dbReference type="EMBL" id="OTF70165.1"/>
    </source>
</evidence>
<protein>
    <submittedName>
        <fullName evidence="2">Group 14 mite allergen-like protein (Apolipophorin-like)</fullName>
    </submittedName>
</protein>
<proteinExistence type="predicted"/>
<name>A0A1Y3ASL0_EURMA</name>
<dbReference type="Pfam" id="PF09172">
    <property type="entry name" value="Vit_open_b-sht"/>
    <property type="match status" value="1"/>
</dbReference>
<gene>
    <name evidence="2" type="ORF">BLA29_002649</name>
</gene>
<dbReference type="InterPro" id="IPR015819">
    <property type="entry name" value="Lipid_transp_b-sht_shell"/>
</dbReference>
<accession>A0A1Y3ASL0</accession>
<sequence>MSLLEKKSFQSVMQFVRDTLKMLAQIRKNADDNHHMKVSVKVNGKNVYYTDVFQDLKKLKELLVKRAEKIINEKKVDRSIGGVLLDSKLALPTITGLPLIYKFGDNFVLRYDGEFSGEKGDRHIRLNGGVVAGFYGRVKLLVKDQKMGYEYDGKLAYTPLVDMDIQKKEHSLLLRFNTKDVDQHTVFRFKQSLREKRATGEEKDYENEVTPESRSDRCFSFFRMYLFIPPLHKTQLILSLFMMTVMNYCRKASHIKGLILPNVEYYVMKPEKEVTALELLLKSETEDKTRRYMAELTAVGSPSNKQARAQLEVTKGEQYRVTLKLPEHEFNTEFTINSDKNNLKMHMDFPNVLQADLTGSFEHDKENNVRKNRLNLQYKFANDDQPHTVEYENEFSFNLKRSSKEKNSGLDYRAKYVSSHFPILNHKLNVQFKYRPFKVNELNLEGEFGREFQHKFQLMRNSQMEVEEVRPFKMHGNSDIKLMANDLDIDLDLKSEFKYESNKGTPIELQYKVSGKDRSKRAAELGAEDVEGVIDYKNNGSPIDSKMHAHLKAKGNHYEYDSELKQTQPQQYEGKITMSKNDKKIFINHKSEMTKPTNTFHLKTDADVSYSDSEMKKHYQMEFKKENDIYTLRSTVERDGQLFYENYLTIHKGGKLNLNYRRNDRKILLDLDNALSPREGTMKLNIKDREYNFALKRDPLRYRDITVEGNENAYVKHVSCSYNINQIY</sequence>
<organism evidence="2 3">
    <name type="scientific">Euroglyphus maynei</name>
    <name type="common">Mayne's house dust mite</name>
    <dbReference type="NCBI Taxonomy" id="6958"/>
    <lineage>
        <taxon>Eukaryota</taxon>
        <taxon>Metazoa</taxon>
        <taxon>Ecdysozoa</taxon>
        <taxon>Arthropoda</taxon>
        <taxon>Chelicerata</taxon>
        <taxon>Arachnida</taxon>
        <taxon>Acari</taxon>
        <taxon>Acariformes</taxon>
        <taxon>Sarcoptiformes</taxon>
        <taxon>Astigmata</taxon>
        <taxon>Psoroptidia</taxon>
        <taxon>Analgoidea</taxon>
        <taxon>Pyroglyphidae</taxon>
        <taxon>Pyroglyphinae</taxon>
        <taxon>Euroglyphus</taxon>
    </lineage>
</organism>
<feature type="domain" description="Vitellinogen open beta-sheet" evidence="1">
    <location>
        <begin position="16"/>
        <end position="124"/>
    </location>
</feature>
<dbReference type="OrthoDB" id="6374144at2759"/>
<evidence type="ECO:0000259" key="1">
    <source>
        <dbReference type="Pfam" id="PF09172"/>
    </source>
</evidence>
<dbReference type="InterPro" id="IPR015255">
    <property type="entry name" value="Vitellinogen_open_b-sht"/>
</dbReference>